<reference evidence="2 3" key="1">
    <citation type="submission" date="2015-09" db="EMBL/GenBank/DDBJ databases">
        <title>Genome sequence of the marine flavobacterium Croceitalea dokdonensis DOKDO 023 that contains proton- and sodium-pumping rhodopsins.</title>
        <authorList>
            <person name="Kwon S.-K."/>
            <person name="Lee H.K."/>
            <person name="Kwak M.-J."/>
            <person name="Kim J.F."/>
        </authorList>
    </citation>
    <scope>NUCLEOTIDE SEQUENCE [LARGE SCALE GENOMIC DNA]</scope>
    <source>
        <strain evidence="2 3">DOKDO 023</strain>
    </source>
</reference>
<comment type="caution">
    <text evidence="2">The sequence shown here is derived from an EMBL/GenBank/DDBJ whole genome shotgun (WGS) entry which is preliminary data.</text>
</comment>
<gene>
    <name evidence="2" type="ORF">I595_2809</name>
</gene>
<dbReference type="Proteomes" id="UP000050280">
    <property type="component" value="Unassembled WGS sequence"/>
</dbReference>
<feature type="domain" description="Putative auto-transporter adhesin head GIN" evidence="1">
    <location>
        <begin position="3"/>
        <end position="204"/>
    </location>
</feature>
<dbReference type="Pfam" id="PF10988">
    <property type="entry name" value="DUF2807"/>
    <property type="match status" value="1"/>
</dbReference>
<evidence type="ECO:0000313" key="3">
    <source>
        <dbReference type="Proteomes" id="UP000050280"/>
    </source>
</evidence>
<keyword evidence="2" id="KW-0449">Lipoprotein</keyword>
<keyword evidence="3" id="KW-1185">Reference proteome</keyword>
<name>A0A0P7AWW8_9FLAO</name>
<evidence type="ECO:0000259" key="1">
    <source>
        <dbReference type="Pfam" id="PF10988"/>
    </source>
</evidence>
<dbReference type="PATRIC" id="fig|1300341.3.peg.2965"/>
<dbReference type="Gene3D" id="2.160.20.120">
    <property type="match status" value="1"/>
</dbReference>
<sequence length="221" mass="24667">MENYDKVIVSPHIAVTFVAGASESVSIHTSTEPLDKLTIEVVGNTLRLYLEGAKTYTDTEKVKGDQYEYNNPIYKGTVVTATVTYTQLKELSLRGEEKFTIEDRLTAEDFTLKMFGESQVYFDEVDFDNLKTTIYGESYLELKKGQITKQKITAYGETTINTLGVETRTTKITVFGEGSYRIAVEDKLKVTAFGEATIAYKGSPDISRGMVIGEAKIQQID</sequence>
<accession>A0A0P7AWW8</accession>
<proteinExistence type="predicted"/>
<dbReference type="AlphaFoldDB" id="A0A0P7AWW8"/>
<evidence type="ECO:0000313" key="2">
    <source>
        <dbReference type="EMBL" id="KPM30832.1"/>
    </source>
</evidence>
<protein>
    <submittedName>
        <fullName evidence="2">Putative lipoprotein</fullName>
    </submittedName>
</protein>
<dbReference type="InterPro" id="IPR021255">
    <property type="entry name" value="DUF2807"/>
</dbReference>
<dbReference type="STRING" id="1300341.I595_2809"/>
<dbReference type="EMBL" id="LDJX01000006">
    <property type="protein sequence ID" value="KPM30832.1"/>
    <property type="molecule type" value="Genomic_DNA"/>
</dbReference>
<organism evidence="2 3">
    <name type="scientific">Croceitalea dokdonensis DOKDO 023</name>
    <dbReference type="NCBI Taxonomy" id="1300341"/>
    <lineage>
        <taxon>Bacteria</taxon>
        <taxon>Pseudomonadati</taxon>
        <taxon>Bacteroidota</taxon>
        <taxon>Flavobacteriia</taxon>
        <taxon>Flavobacteriales</taxon>
        <taxon>Flavobacteriaceae</taxon>
        <taxon>Croceitalea</taxon>
    </lineage>
</organism>